<dbReference type="PRINTS" id="PR00837">
    <property type="entry name" value="V5TPXLIKE"/>
</dbReference>
<dbReference type="CDD" id="cd05380">
    <property type="entry name" value="CAP_euk"/>
    <property type="match status" value="1"/>
</dbReference>
<comment type="caution">
    <text evidence="2">The sequence shown here is derived from an EMBL/GenBank/DDBJ whole genome shotgun (WGS) entry which is preliminary data.</text>
</comment>
<name>A0AA36GFY1_CYLNA</name>
<feature type="domain" description="SCP" evidence="1">
    <location>
        <begin position="30"/>
        <end position="189"/>
    </location>
</feature>
<dbReference type="SUPFAM" id="SSF55797">
    <property type="entry name" value="PR-1-like"/>
    <property type="match status" value="1"/>
</dbReference>
<dbReference type="InterPro" id="IPR014044">
    <property type="entry name" value="CAP_dom"/>
</dbReference>
<evidence type="ECO:0000313" key="3">
    <source>
        <dbReference type="Proteomes" id="UP001176961"/>
    </source>
</evidence>
<dbReference type="InterPro" id="IPR002413">
    <property type="entry name" value="V5_allergen-like"/>
</dbReference>
<reference evidence="2" key="1">
    <citation type="submission" date="2023-07" db="EMBL/GenBank/DDBJ databases">
        <authorList>
            <consortium name="CYATHOMIX"/>
        </authorList>
    </citation>
    <scope>NUCLEOTIDE SEQUENCE</scope>
    <source>
        <strain evidence="2">N/A</strain>
    </source>
</reference>
<organism evidence="2 3">
    <name type="scientific">Cylicocyclus nassatus</name>
    <name type="common">Nematode worm</name>
    <dbReference type="NCBI Taxonomy" id="53992"/>
    <lineage>
        <taxon>Eukaryota</taxon>
        <taxon>Metazoa</taxon>
        <taxon>Ecdysozoa</taxon>
        <taxon>Nematoda</taxon>
        <taxon>Chromadorea</taxon>
        <taxon>Rhabditida</taxon>
        <taxon>Rhabditina</taxon>
        <taxon>Rhabditomorpha</taxon>
        <taxon>Strongyloidea</taxon>
        <taxon>Strongylidae</taxon>
        <taxon>Cylicocyclus</taxon>
    </lineage>
</organism>
<dbReference type="PANTHER" id="PTHR10334">
    <property type="entry name" value="CYSTEINE-RICH SECRETORY PROTEIN-RELATED"/>
    <property type="match status" value="1"/>
</dbReference>
<evidence type="ECO:0000313" key="2">
    <source>
        <dbReference type="EMBL" id="CAJ0590814.1"/>
    </source>
</evidence>
<dbReference type="SMART" id="SM00198">
    <property type="entry name" value="SCP"/>
    <property type="match status" value="1"/>
</dbReference>
<proteinExistence type="predicted"/>
<dbReference type="PRINTS" id="PR00838">
    <property type="entry name" value="V5ALLERGEN"/>
</dbReference>
<dbReference type="Gene3D" id="3.40.33.10">
    <property type="entry name" value="CAP"/>
    <property type="match status" value="1"/>
</dbReference>
<dbReference type="InterPro" id="IPR001283">
    <property type="entry name" value="CRISP-related"/>
</dbReference>
<protein>
    <recommendedName>
        <fullName evidence="1">SCP domain-containing protein</fullName>
    </recommendedName>
</protein>
<dbReference type="EMBL" id="CATQJL010000001">
    <property type="protein sequence ID" value="CAJ0590814.1"/>
    <property type="molecule type" value="Genomic_DNA"/>
</dbReference>
<dbReference type="InterPro" id="IPR035940">
    <property type="entry name" value="CAP_sf"/>
</dbReference>
<dbReference type="Pfam" id="PF00188">
    <property type="entry name" value="CAP"/>
    <property type="match status" value="1"/>
</dbReference>
<evidence type="ECO:0000259" key="1">
    <source>
        <dbReference type="SMART" id="SM00198"/>
    </source>
</evidence>
<gene>
    <name evidence="2" type="ORF">CYNAS_LOCUS2797</name>
</gene>
<accession>A0AA36GFY1</accession>
<sequence>MSLLLIYIITVSTAVVPCEICCEGGKQTEEVRKKFLDLHNEFRSRLARGLEKNVKLYNKTSLSASAMMKMKYDCTAERLAQKAADKCRNEHTRCAELEGYNENRARVMGTKLDPLFAAERALTAWWKEFAKHGSHWNNIYTKEMLAEGKMQHYVQMAWSRTTHVGCAVKNCRISSMVFCRYKPGGRRLNEVIYEVGDTCSACPNGTTCEKDTGLCA</sequence>
<dbReference type="AlphaFoldDB" id="A0AA36GFY1"/>
<dbReference type="Proteomes" id="UP001176961">
    <property type="component" value="Unassembled WGS sequence"/>
</dbReference>
<keyword evidence="3" id="KW-1185">Reference proteome</keyword>